<dbReference type="AlphaFoldDB" id="A0A606M1S7"/>
<dbReference type="EMBL" id="AAKQRN010000023">
    <property type="protein sequence ID" value="ECU6754124.1"/>
    <property type="molecule type" value="Genomic_DNA"/>
</dbReference>
<evidence type="ECO:0000259" key="1">
    <source>
        <dbReference type="Pfam" id="PF12167"/>
    </source>
</evidence>
<feature type="domain" description="Min27-like integrase DNA-binding" evidence="1">
    <location>
        <begin position="10"/>
        <end position="52"/>
    </location>
</feature>
<comment type="caution">
    <text evidence="2">The sequence shown here is derived from an EMBL/GenBank/DDBJ whole genome shotgun (WGS) entry which is preliminary data.</text>
</comment>
<gene>
    <name evidence="2" type="ORF">A6D66_18530</name>
</gene>
<protein>
    <submittedName>
        <fullName evidence="2">DUF3596 domain-containing protein</fullName>
    </submittedName>
</protein>
<evidence type="ECO:0000313" key="2">
    <source>
        <dbReference type="EMBL" id="ECU6754124.1"/>
    </source>
</evidence>
<name>A0A606M1S7_SALDE</name>
<proteinExistence type="predicted"/>
<sequence>MGQTKLLKLPRGVTIRKHRQGETINITFTYKGVKCREPLSNLEVTPKNIKYA</sequence>
<accession>A0A606M1S7</accession>
<reference evidence="2" key="1">
    <citation type="submission" date="2018-07" db="EMBL/GenBank/DDBJ databases">
        <authorList>
            <consortium name="NARMS: The National Antimicrobial Resistance Monitoring System"/>
        </authorList>
    </citation>
    <scope>NUCLEOTIDE SEQUENCE</scope>
    <source>
        <strain evidence="2">FSIS1606285</strain>
    </source>
</reference>
<feature type="non-terminal residue" evidence="2">
    <location>
        <position position="52"/>
    </location>
</feature>
<dbReference type="Pfam" id="PF12167">
    <property type="entry name" value="Arm-DNA-bind_2"/>
    <property type="match status" value="1"/>
</dbReference>
<organism evidence="2">
    <name type="scientific">Salmonella derby</name>
    <dbReference type="NCBI Taxonomy" id="28144"/>
    <lineage>
        <taxon>Bacteria</taxon>
        <taxon>Pseudomonadati</taxon>
        <taxon>Pseudomonadota</taxon>
        <taxon>Gammaproteobacteria</taxon>
        <taxon>Enterobacterales</taxon>
        <taxon>Enterobacteriaceae</taxon>
        <taxon>Salmonella</taxon>
    </lineage>
</organism>
<dbReference type="InterPro" id="IPR022000">
    <property type="entry name" value="Min27-like_integrase_DNA_bind"/>
</dbReference>